<evidence type="ECO:0000313" key="7">
    <source>
        <dbReference type="Proteomes" id="UP000216446"/>
    </source>
</evidence>
<dbReference type="GO" id="GO:0009247">
    <property type="term" value="P:glycolipid biosynthetic process"/>
    <property type="evidence" value="ECO:0007669"/>
    <property type="project" value="TreeGrafter"/>
</dbReference>
<dbReference type="Pfam" id="PF01040">
    <property type="entry name" value="UbiA"/>
    <property type="match status" value="1"/>
</dbReference>
<dbReference type="EMBL" id="MQWB01000001">
    <property type="protein sequence ID" value="OZC03784.1"/>
    <property type="molecule type" value="Genomic_DNA"/>
</dbReference>
<evidence type="ECO:0008006" key="8">
    <source>
        <dbReference type="Google" id="ProtNLM"/>
    </source>
</evidence>
<dbReference type="InterPro" id="IPR039653">
    <property type="entry name" value="Prenyltransferase"/>
</dbReference>
<dbReference type="PANTHER" id="PTHR11048">
    <property type="entry name" value="PRENYLTRANSFERASES"/>
    <property type="match status" value="1"/>
</dbReference>
<dbReference type="NCBIfam" id="NF006088">
    <property type="entry name" value="PRK08238.1"/>
    <property type="match status" value="1"/>
</dbReference>
<dbReference type="CDD" id="cd13963">
    <property type="entry name" value="PT_UbiA_2"/>
    <property type="match status" value="1"/>
</dbReference>
<keyword evidence="3" id="KW-0812">Transmembrane</keyword>
<gene>
    <name evidence="6" type="ORF">BSZ36_12795</name>
</gene>
<evidence type="ECO:0000313" key="6">
    <source>
        <dbReference type="EMBL" id="OZC03784.1"/>
    </source>
</evidence>
<dbReference type="InParanoid" id="A0A259U1T9"/>
<dbReference type="GO" id="GO:0005886">
    <property type="term" value="C:plasma membrane"/>
    <property type="evidence" value="ECO:0007669"/>
    <property type="project" value="TreeGrafter"/>
</dbReference>
<dbReference type="Gene3D" id="1.10.357.140">
    <property type="entry name" value="UbiA prenyltransferase"/>
    <property type="match status" value="1"/>
</dbReference>
<keyword evidence="2" id="KW-1003">Cell membrane</keyword>
<evidence type="ECO:0000256" key="2">
    <source>
        <dbReference type="ARBA" id="ARBA00022475"/>
    </source>
</evidence>
<evidence type="ECO:0000256" key="1">
    <source>
        <dbReference type="ARBA" id="ARBA00004141"/>
    </source>
</evidence>
<reference evidence="6 7" key="1">
    <citation type="submission" date="2016-11" db="EMBL/GenBank/DDBJ databases">
        <title>Study of marine rhodopsin-containing bacteria.</title>
        <authorList>
            <person name="Yoshizawa S."/>
            <person name="Kumagai Y."/>
            <person name="Kogure K."/>
        </authorList>
    </citation>
    <scope>NUCLEOTIDE SEQUENCE [LARGE SCALE GENOMIC DNA]</scope>
    <source>
        <strain evidence="6 7">SG-29</strain>
    </source>
</reference>
<comment type="caution">
    <text evidence="6">The sequence shown here is derived from an EMBL/GenBank/DDBJ whole genome shotgun (WGS) entry which is preliminary data.</text>
</comment>
<protein>
    <recommendedName>
        <fullName evidence="8">Prenyltransferase</fullName>
    </recommendedName>
</protein>
<keyword evidence="5" id="KW-0472">Membrane</keyword>
<keyword evidence="4" id="KW-1133">Transmembrane helix</keyword>
<dbReference type="InterPro" id="IPR000537">
    <property type="entry name" value="UbiA_prenyltransferase"/>
</dbReference>
<dbReference type="Proteomes" id="UP000216446">
    <property type="component" value="Unassembled WGS sequence"/>
</dbReference>
<name>A0A259U1T9_9BACT</name>
<comment type="subcellular location">
    <subcellularLocation>
        <location evidence="1">Membrane</location>
        <topology evidence="1">Multi-pass membrane protein</topology>
    </subcellularLocation>
</comment>
<evidence type="ECO:0000256" key="3">
    <source>
        <dbReference type="ARBA" id="ARBA00022692"/>
    </source>
</evidence>
<dbReference type="AlphaFoldDB" id="A0A259U1T9"/>
<sequence>MRLHQWSKNVLVALPALLAHNLSPEVAGEVAIAFLALGLVASGTYVVNDLLDQEQDARHPTKRHRPFASGALTPGFGWAFGPALVGLGFALAWALLPLAFVGALGVYLATTLAYSFKLKSVVIVDVCVLAALYALRVLAGGAATGIPVSEWLLAFSLFFFLGLALLKRYAELRILEIEVDARDNGRGYTIEDAAMLRAIGPAAGFMAVLVFALYVTSPDVAVLYARPGLLWLAAPLLAYWTMRMWMLAHRGDLPDEPVAYALRDRASYAVAALTAGVLLLASIPV</sequence>
<keyword evidence="7" id="KW-1185">Reference proteome</keyword>
<dbReference type="GO" id="GO:0016765">
    <property type="term" value="F:transferase activity, transferring alkyl or aryl (other than methyl) groups"/>
    <property type="evidence" value="ECO:0007669"/>
    <property type="project" value="InterPro"/>
</dbReference>
<proteinExistence type="predicted"/>
<accession>A0A259U1T9</accession>
<dbReference type="OrthoDB" id="9803632at2"/>
<dbReference type="PANTHER" id="PTHR11048:SF5">
    <property type="entry name" value="DECAPRENYL-PHOSPHATE PHOSPHORIBOSYLTRANSFERASE"/>
    <property type="match status" value="1"/>
</dbReference>
<evidence type="ECO:0000256" key="4">
    <source>
        <dbReference type="ARBA" id="ARBA00022989"/>
    </source>
</evidence>
<organism evidence="6 7">
    <name type="scientific">Rubricoccus marinus</name>
    <dbReference type="NCBI Taxonomy" id="716817"/>
    <lineage>
        <taxon>Bacteria</taxon>
        <taxon>Pseudomonadati</taxon>
        <taxon>Rhodothermota</taxon>
        <taxon>Rhodothermia</taxon>
        <taxon>Rhodothermales</taxon>
        <taxon>Rubricoccaceae</taxon>
        <taxon>Rubricoccus</taxon>
    </lineage>
</organism>
<evidence type="ECO:0000256" key="5">
    <source>
        <dbReference type="ARBA" id="ARBA00023136"/>
    </source>
</evidence>
<dbReference type="InterPro" id="IPR044878">
    <property type="entry name" value="UbiA_sf"/>
</dbReference>